<gene>
    <name evidence="1" type="ORF">ACFODZ_07225</name>
</gene>
<accession>A0ABV7J7D4</accession>
<name>A0ABV7J7D4_9GAMM</name>
<reference evidence="2" key="1">
    <citation type="journal article" date="2019" name="Int. J. Syst. Evol. Microbiol.">
        <title>The Global Catalogue of Microorganisms (GCM) 10K type strain sequencing project: providing services to taxonomists for standard genome sequencing and annotation.</title>
        <authorList>
            <consortium name="The Broad Institute Genomics Platform"/>
            <consortium name="The Broad Institute Genome Sequencing Center for Infectious Disease"/>
            <person name="Wu L."/>
            <person name="Ma J."/>
        </authorList>
    </citation>
    <scope>NUCLEOTIDE SEQUENCE [LARGE SCALE GENOMIC DNA]</scope>
    <source>
        <strain evidence="2">KCTC 42953</strain>
    </source>
</reference>
<organism evidence="1 2">
    <name type="scientific">Marinicella sediminis</name>
    <dbReference type="NCBI Taxonomy" id="1792834"/>
    <lineage>
        <taxon>Bacteria</taxon>
        <taxon>Pseudomonadati</taxon>
        <taxon>Pseudomonadota</taxon>
        <taxon>Gammaproteobacteria</taxon>
        <taxon>Lysobacterales</taxon>
        <taxon>Marinicellaceae</taxon>
        <taxon>Marinicella</taxon>
    </lineage>
</organism>
<comment type="caution">
    <text evidence="1">The sequence shown here is derived from an EMBL/GenBank/DDBJ whole genome shotgun (WGS) entry which is preliminary data.</text>
</comment>
<evidence type="ECO:0008006" key="3">
    <source>
        <dbReference type="Google" id="ProtNLM"/>
    </source>
</evidence>
<sequence length="195" mass="22014">MKKGIFILMAVVMIQGCTVKDSTLKVSHHADGNFVGPLEQLQGVNFQMPEMADDREDKMRIGWKKNGYGHRMAGILTEQPVTEIVQNAIVTAFKSNQQLMTDEGDVLIEGKVTNFWFEADINFWTVEFIGDVQVMLSFIDRNSGDVIYQSNYSGTYSDKKAGGGEKTWQEVMMLAVDKLIEDIVFDEELIESLDQ</sequence>
<proteinExistence type="predicted"/>
<dbReference type="PROSITE" id="PS51257">
    <property type="entry name" value="PROKAR_LIPOPROTEIN"/>
    <property type="match status" value="1"/>
</dbReference>
<evidence type="ECO:0000313" key="1">
    <source>
        <dbReference type="EMBL" id="MFC3194028.1"/>
    </source>
</evidence>
<dbReference type="Proteomes" id="UP001595533">
    <property type="component" value="Unassembled WGS sequence"/>
</dbReference>
<evidence type="ECO:0000313" key="2">
    <source>
        <dbReference type="Proteomes" id="UP001595533"/>
    </source>
</evidence>
<dbReference type="EMBL" id="JBHRTS010000003">
    <property type="protein sequence ID" value="MFC3194028.1"/>
    <property type="molecule type" value="Genomic_DNA"/>
</dbReference>
<keyword evidence="2" id="KW-1185">Reference proteome</keyword>
<dbReference type="RefSeq" id="WP_077412103.1">
    <property type="nucleotide sequence ID" value="NZ_JBHRTS010000003.1"/>
</dbReference>
<protein>
    <recommendedName>
        <fullName evidence="3">Lipoprotein</fullName>
    </recommendedName>
</protein>